<feature type="region of interest" description="Disordered" evidence="1">
    <location>
        <begin position="28"/>
        <end position="186"/>
    </location>
</feature>
<gene>
    <name evidence="3" type="ORF">BXYJ_LOCUS8433</name>
</gene>
<feature type="compositionally biased region" description="Basic residues" evidence="1">
    <location>
        <begin position="101"/>
        <end position="113"/>
    </location>
</feature>
<evidence type="ECO:0000256" key="1">
    <source>
        <dbReference type="SAM" id="MobiDB-lite"/>
    </source>
</evidence>
<organism evidence="4 6">
    <name type="scientific">Bursaphelenchus xylophilus</name>
    <name type="common">Pinewood nematode worm</name>
    <name type="synonym">Aphelenchoides xylophilus</name>
    <dbReference type="NCBI Taxonomy" id="6326"/>
    <lineage>
        <taxon>Eukaryota</taxon>
        <taxon>Metazoa</taxon>
        <taxon>Ecdysozoa</taxon>
        <taxon>Nematoda</taxon>
        <taxon>Chromadorea</taxon>
        <taxon>Rhabditida</taxon>
        <taxon>Tylenchina</taxon>
        <taxon>Tylenchomorpha</taxon>
        <taxon>Aphelenchoidea</taxon>
        <taxon>Aphelenchoididae</taxon>
        <taxon>Bursaphelenchus</taxon>
    </lineage>
</organism>
<keyword evidence="2" id="KW-1133">Transmembrane helix</keyword>
<evidence type="ECO:0000313" key="5">
    <source>
        <dbReference type="Proteomes" id="UP000659654"/>
    </source>
</evidence>
<dbReference type="Proteomes" id="UP000095284">
    <property type="component" value="Unplaced"/>
</dbReference>
<feature type="transmembrane region" description="Helical" evidence="2">
    <location>
        <begin position="6"/>
        <end position="27"/>
    </location>
</feature>
<dbReference type="EMBL" id="CAJFCV020000004">
    <property type="protein sequence ID" value="CAG9114227.1"/>
    <property type="molecule type" value="Genomic_DNA"/>
</dbReference>
<dbReference type="Proteomes" id="UP000582659">
    <property type="component" value="Unassembled WGS sequence"/>
</dbReference>
<accession>A0A1I7RUM5</accession>
<evidence type="ECO:0000313" key="3">
    <source>
        <dbReference type="EMBL" id="CAD5225216.1"/>
    </source>
</evidence>
<keyword evidence="5" id="KW-1185">Reference proteome</keyword>
<dbReference type="AlphaFoldDB" id="A0A1I7RUM5"/>
<reference evidence="6" key="1">
    <citation type="submission" date="2016-11" db="UniProtKB">
        <authorList>
            <consortium name="WormBaseParasite"/>
        </authorList>
    </citation>
    <scope>IDENTIFICATION</scope>
</reference>
<feature type="compositionally biased region" description="Basic and acidic residues" evidence="1">
    <location>
        <begin position="67"/>
        <end position="100"/>
    </location>
</feature>
<name>A0A1I7RUM5_BURXY</name>
<keyword evidence="2" id="KW-0812">Transmembrane</keyword>
<dbReference type="WBParaSite" id="BXY_0443500.1">
    <property type="protein sequence ID" value="BXY_0443500.1"/>
    <property type="gene ID" value="BXY_0443500"/>
</dbReference>
<proteinExistence type="predicted"/>
<keyword evidence="2" id="KW-0472">Membrane</keyword>
<sequence length="186" mass="20731">MDDVGLWIWPIQLSMVIGIAWTILMGCGKKKKKAPVRNQLSGSNRQDSEDKPAKPSVAPKTSVPKTEALEQGKVEKEEEKKEEKKEEVKEEPGKKNDASKSKSKAKSKKSAKSAKKEPEAVEKHGPEKKEEKKVDPKPAESKKGTDPNLDDDDGDDEDDDETLRNVASLKKDPELPDTQDESERKK</sequence>
<dbReference type="EMBL" id="CAJFDI010000004">
    <property type="protein sequence ID" value="CAD5225216.1"/>
    <property type="molecule type" value="Genomic_DNA"/>
</dbReference>
<evidence type="ECO:0000256" key="2">
    <source>
        <dbReference type="SAM" id="Phobius"/>
    </source>
</evidence>
<feature type="compositionally biased region" description="Basic and acidic residues" evidence="1">
    <location>
        <begin position="114"/>
        <end position="145"/>
    </location>
</feature>
<reference evidence="3" key="2">
    <citation type="submission" date="2020-09" db="EMBL/GenBank/DDBJ databases">
        <authorList>
            <person name="Kikuchi T."/>
        </authorList>
    </citation>
    <scope>NUCLEOTIDE SEQUENCE</scope>
    <source>
        <strain evidence="3">Ka4C1</strain>
    </source>
</reference>
<evidence type="ECO:0000313" key="6">
    <source>
        <dbReference type="WBParaSite" id="BXY_0443500.1"/>
    </source>
</evidence>
<protein>
    <submittedName>
        <fullName evidence="3">(pine wood nematode) hypothetical protein</fullName>
    </submittedName>
</protein>
<dbReference type="Proteomes" id="UP000659654">
    <property type="component" value="Unassembled WGS sequence"/>
</dbReference>
<feature type="compositionally biased region" description="Acidic residues" evidence="1">
    <location>
        <begin position="148"/>
        <end position="161"/>
    </location>
</feature>
<evidence type="ECO:0000313" key="4">
    <source>
        <dbReference type="Proteomes" id="UP000095284"/>
    </source>
</evidence>